<feature type="transmembrane region" description="Helical" evidence="1">
    <location>
        <begin position="322"/>
        <end position="339"/>
    </location>
</feature>
<feature type="transmembrane region" description="Helical" evidence="1">
    <location>
        <begin position="219"/>
        <end position="240"/>
    </location>
</feature>
<organism evidence="2">
    <name type="scientific">Streptomyces sp. R35</name>
    <dbReference type="NCBI Taxonomy" id="3238630"/>
    <lineage>
        <taxon>Bacteria</taxon>
        <taxon>Bacillati</taxon>
        <taxon>Actinomycetota</taxon>
        <taxon>Actinomycetes</taxon>
        <taxon>Kitasatosporales</taxon>
        <taxon>Streptomycetaceae</taxon>
        <taxon>Streptomyces</taxon>
    </lineage>
</organism>
<reference evidence="2" key="1">
    <citation type="submission" date="2024-07" db="EMBL/GenBank/DDBJ databases">
        <authorList>
            <person name="Yu S.T."/>
        </authorList>
    </citation>
    <scope>NUCLEOTIDE SEQUENCE</scope>
    <source>
        <strain evidence="2">R35</strain>
    </source>
</reference>
<keyword evidence="1" id="KW-1133">Transmembrane helix</keyword>
<dbReference type="InterPro" id="IPR010640">
    <property type="entry name" value="Low_temperature_requirement_A"/>
</dbReference>
<dbReference type="RefSeq" id="WP_369263567.1">
    <property type="nucleotide sequence ID" value="NZ_CP163440.1"/>
</dbReference>
<name>A0AB39SGJ9_9ACTN</name>
<gene>
    <name evidence="2" type="ORF">AB5J50_40095</name>
</gene>
<accession>A0AB39SGJ9</accession>
<dbReference type="PANTHER" id="PTHR36840:SF1">
    <property type="entry name" value="BLL5714 PROTEIN"/>
    <property type="match status" value="1"/>
</dbReference>
<feature type="transmembrane region" description="Helical" evidence="1">
    <location>
        <begin position="105"/>
        <end position="126"/>
    </location>
</feature>
<dbReference type="PANTHER" id="PTHR36840">
    <property type="entry name" value="BLL5714 PROTEIN"/>
    <property type="match status" value="1"/>
</dbReference>
<protein>
    <submittedName>
        <fullName evidence="2">Low temperature requirement protein A</fullName>
    </submittedName>
</protein>
<feature type="transmembrane region" description="Helical" evidence="1">
    <location>
        <begin position="185"/>
        <end position="204"/>
    </location>
</feature>
<feature type="transmembrane region" description="Helical" evidence="1">
    <location>
        <begin position="81"/>
        <end position="99"/>
    </location>
</feature>
<dbReference type="EMBL" id="CP163440">
    <property type="protein sequence ID" value="XDQ66568.1"/>
    <property type="molecule type" value="Genomic_DNA"/>
</dbReference>
<dbReference type="AlphaFoldDB" id="A0AB39SGJ9"/>
<feature type="transmembrane region" description="Helical" evidence="1">
    <location>
        <begin position="261"/>
        <end position="284"/>
    </location>
</feature>
<keyword evidence="1" id="KW-0472">Membrane</keyword>
<evidence type="ECO:0000313" key="2">
    <source>
        <dbReference type="EMBL" id="XDQ66568.1"/>
    </source>
</evidence>
<feature type="transmembrane region" description="Helical" evidence="1">
    <location>
        <begin position="296"/>
        <end position="315"/>
    </location>
</feature>
<proteinExistence type="predicted"/>
<feature type="transmembrane region" description="Helical" evidence="1">
    <location>
        <begin position="345"/>
        <end position="369"/>
    </location>
</feature>
<evidence type="ECO:0000256" key="1">
    <source>
        <dbReference type="SAM" id="Phobius"/>
    </source>
</evidence>
<dbReference type="Pfam" id="PF06772">
    <property type="entry name" value="LtrA"/>
    <property type="match status" value="1"/>
</dbReference>
<feature type="transmembrane region" description="Helical" evidence="1">
    <location>
        <begin position="50"/>
        <end position="69"/>
    </location>
</feature>
<keyword evidence="1" id="KW-0812">Transmembrane</keyword>
<sequence length="398" mass="43370">MATSRVAPLIESKRINVAEHFYDLVLVFAVNKVTHTLADDISWTGLVNAWAVFTPFWWSWVGTGILSNLTDLHDVKNRLRLFAITLITSMMTIAAPTALHGHGVFFAVAYLLLRALLLWWAVDVFGGLRLNPFSVSAFCTAPLLLLTAGLPHEQQRVAWAVLMAGELSSTFVLRRRLNHIHVDVLHLPERFGLVVILALGVPFVDAGGKIPHDFSVRQALALAIAFLLVASLWWIYFHFSNSRIAHQLRTEDNQSRVVRELLAYGHYCLLGSVSAIAVGVWLAVAHPQEALDDSALWLMCAGAVGFHAVFAWPRWGLPRSVVTLRLAVAAVALLVPLVAQDRSGLFALALLTAPVAAAAVAETALVGIAPSCHCGCRPKPHRLAGLGRHLHPAPGDAR</sequence>